<reference evidence="3 4" key="1">
    <citation type="submission" date="2018-01" db="EMBL/GenBank/DDBJ databases">
        <title>The draft genome sequence of Halioglobus lutimaris HF004.</title>
        <authorList>
            <person name="Du Z.-J."/>
            <person name="Shi M.-J."/>
        </authorList>
    </citation>
    <scope>NUCLEOTIDE SEQUENCE [LARGE SCALE GENOMIC DNA]</scope>
    <source>
        <strain evidence="3 4">HF004</strain>
    </source>
</reference>
<evidence type="ECO:0008006" key="5">
    <source>
        <dbReference type="Google" id="ProtNLM"/>
    </source>
</evidence>
<organism evidence="3 4">
    <name type="scientific">Pseudohalioglobus lutimaris</name>
    <dbReference type="NCBI Taxonomy" id="1737061"/>
    <lineage>
        <taxon>Bacteria</taxon>
        <taxon>Pseudomonadati</taxon>
        <taxon>Pseudomonadota</taxon>
        <taxon>Gammaproteobacteria</taxon>
        <taxon>Cellvibrionales</taxon>
        <taxon>Halieaceae</taxon>
        <taxon>Pseudohalioglobus</taxon>
    </lineage>
</organism>
<dbReference type="InterPro" id="IPR025738">
    <property type="entry name" value="BatD"/>
</dbReference>
<keyword evidence="1" id="KW-0812">Transmembrane</keyword>
<feature type="signal peptide" evidence="2">
    <location>
        <begin position="1"/>
        <end position="20"/>
    </location>
</feature>
<feature type="chain" id="PRO_5014795086" description="Protein BatD" evidence="2">
    <location>
        <begin position="21"/>
        <end position="357"/>
    </location>
</feature>
<evidence type="ECO:0000256" key="2">
    <source>
        <dbReference type="SAM" id="SignalP"/>
    </source>
</evidence>
<keyword evidence="1" id="KW-0472">Membrane</keyword>
<gene>
    <name evidence="3" type="ORF">C0039_01165</name>
</gene>
<dbReference type="Proteomes" id="UP000235005">
    <property type="component" value="Unassembled WGS sequence"/>
</dbReference>
<evidence type="ECO:0000313" key="4">
    <source>
        <dbReference type="Proteomes" id="UP000235005"/>
    </source>
</evidence>
<sequence>MSRLLSILCIALVFAGQAHGKDELQTLVEAGQLAVDSKLNGAQTLVPGQRALLTLEVATSTWFTGGTRIRIPEVPGLVILQTEQFAANASETREGRPWVVQRWTLDVYPQRDGEFSIPPIALSLNVNAGERGSIGGELLTPPVDFTVQIPSALKQAGFWVASPTFSVTQSVDRDTGALQPGDAFERRIVFQAADVQAMMLPAFSAERLPGLAAYPAPPELENSNNRGETTARRVQSISYVAEAPGDYLLPAADFFWWNTRSGTLEVLSLSAVEVSVEGDTAAASPTTNTSLDRSALVTAIGGVLVALLSFWLLLRYQPWLALHRWLERPLSELQQGLHKLRRPALPDRLNPDSNAED</sequence>
<evidence type="ECO:0000256" key="1">
    <source>
        <dbReference type="SAM" id="Phobius"/>
    </source>
</evidence>
<accession>A0A2N5X8F8</accession>
<dbReference type="RefSeq" id="WP_101517018.1">
    <property type="nucleotide sequence ID" value="NZ_PKUS01000001.1"/>
</dbReference>
<dbReference type="OrthoDB" id="5293418at2"/>
<comment type="caution">
    <text evidence="3">The sequence shown here is derived from an EMBL/GenBank/DDBJ whole genome shotgun (WGS) entry which is preliminary data.</text>
</comment>
<dbReference type="EMBL" id="PKUS01000001">
    <property type="protein sequence ID" value="PLW70770.1"/>
    <property type="molecule type" value="Genomic_DNA"/>
</dbReference>
<feature type="transmembrane region" description="Helical" evidence="1">
    <location>
        <begin position="295"/>
        <end position="314"/>
    </location>
</feature>
<proteinExistence type="predicted"/>
<name>A0A2N5X8F8_9GAMM</name>
<evidence type="ECO:0000313" key="3">
    <source>
        <dbReference type="EMBL" id="PLW70770.1"/>
    </source>
</evidence>
<keyword evidence="1" id="KW-1133">Transmembrane helix</keyword>
<dbReference type="PANTHER" id="PTHR40940:SF1">
    <property type="entry name" value="PROTEIN BATD"/>
    <property type="match status" value="1"/>
</dbReference>
<dbReference type="PANTHER" id="PTHR40940">
    <property type="entry name" value="PROTEIN BATD-RELATED"/>
    <property type="match status" value="1"/>
</dbReference>
<keyword evidence="4" id="KW-1185">Reference proteome</keyword>
<protein>
    <recommendedName>
        <fullName evidence="5">Protein BatD</fullName>
    </recommendedName>
</protein>
<keyword evidence="2" id="KW-0732">Signal</keyword>
<dbReference type="AlphaFoldDB" id="A0A2N5X8F8"/>